<dbReference type="Proteomes" id="UP001215280">
    <property type="component" value="Unassembled WGS sequence"/>
</dbReference>
<name>A0AAD7MJF9_9AGAR</name>
<dbReference type="FunFam" id="3.30.70.870:FF:000002">
    <property type="entry name" value="Translation elongation factor 2"/>
    <property type="match status" value="1"/>
</dbReference>
<dbReference type="GO" id="GO:0005525">
    <property type="term" value="F:GTP binding"/>
    <property type="evidence" value="ECO:0007669"/>
    <property type="project" value="UniProtKB-KW"/>
</dbReference>
<sequence length="57" mass="6350">VVQVGVQPRDRKDLLKLVEGLKQLTKTASDSCLETMISDAREHVVGASGELYLEFYL</sequence>
<proteinExistence type="predicted"/>
<comment type="caution">
    <text evidence="3">The sequence shown here is derived from an EMBL/GenBank/DDBJ whole genome shotgun (WGS) entry which is preliminary data.</text>
</comment>
<keyword evidence="2" id="KW-0342">GTP-binding</keyword>
<reference evidence="3" key="1">
    <citation type="submission" date="2023-03" db="EMBL/GenBank/DDBJ databases">
        <title>Massive genome expansion in bonnet fungi (Mycena s.s.) driven by repeated elements and novel gene families across ecological guilds.</title>
        <authorList>
            <consortium name="Lawrence Berkeley National Laboratory"/>
            <person name="Harder C.B."/>
            <person name="Miyauchi S."/>
            <person name="Viragh M."/>
            <person name="Kuo A."/>
            <person name="Thoen E."/>
            <person name="Andreopoulos B."/>
            <person name="Lu D."/>
            <person name="Skrede I."/>
            <person name="Drula E."/>
            <person name="Henrissat B."/>
            <person name="Morin E."/>
            <person name="Kohler A."/>
            <person name="Barry K."/>
            <person name="LaButti K."/>
            <person name="Morin E."/>
            <person name="Salamov A."/>
            <person name="Lipzen A."/>
            <person name="Mereny Z."/>
            <person name="Hegedus B."/>
            <person name="Baldrian P."/>
            <person name="Stursova M."/>
            <person name="Weitz H."/>
            <person name="Taylor A."/>
            <person name="Grigoriev I.V."/>
            <person name="Nagy L.G."/>
            <person name="Martin F."/>
            <person name="Kauserud H."/>
        </authorList>
    </citation>
    <scope>NUCLEOTIDE SEQUENCE</scope>
    <source>
        <strain evidence="3">CBHHK188m</strain>
    </source>
</reference>
<organism evidence="3 4">
    <name type="scientific">Mycena maculata</name>
    <dbReference type="NCBI Taxonomy" id="230809"/>
    <lineage>
        <taxon>Eukaryota</taxon>
        <taxon>Fungi</taxon>
        <taxon>Dikarya</taxon>
        <taxon>Basidiomycota</taxon>
        <taxon>Agaricomycotina</taxon>
        <taxon>Agaricomycetes</taxon>
        <taxon>Agaricomycetidae</taxon>
        <taxon>Agaricales</taxon>
        <taxon>Marasmiineae</taxon>
        <taxon>Mycenaceae</taxon>
        <taxon>Mycena</taxon>
    </lineage>
</organism>
<accession>A0AAD7MJF9</accession>
<dbReference type="Gene3D" id="3.30.70.870">
    <property type="entry name" value="Elongation Factor G (Translational Gtpase), domain 3"/>
    <property type="match status" value="1"/>
</dbReference>
<dbReference type="InterPro" id="IPR035647">
    <property type="entry name" value="EFG_III/V"/>
</dbReference>
<feature type="non-terminal residue" evidence="3">
    <location>
        <position position="1"/>
    </location>
</feature>
<keyword evidence="1" id="KW-0547">Nucleotide-binding</keyword>
<keyword evidence="4" id="KW-1185">Reference proteome</keyword>
<dbReference type="EMBL" id="JARJLG010000283">
    <property type="protein sequence ID" value="KAJ7720123.1"/>
    <property type="molecule type" value="Genomic_DNA"/>
</dbReference>
<dbReference type="SUPFAM" id="SSF54980">
    <property type="entry name" value="EF-G C-terminal domain-like"/>
    <property type="match status" value="1"/>
</dbReference>
<gene>
    <name evidence="3" type="ORF">DFH07DRAFT_725699</name>
</gene>
<evidence type="ECO:0000313" key="3">
    <source>
        <dbReference type="EMBL" id="KAJ7720123.1"/>
    </source>
</evidence>
<evidence type="ECO:0000256" key="1">
    <source>
        <dbReference type="ARBA" id="ARBA00022741"/>
    </source>
</evidence>
<evidence type="ECO:0000313" key="4">
    <source>
        <dbReference type="Proteomes" id="UP001215280"/>
    </source>
</evidence>
<dbReference type="AlphaFoldDB" id="A0AAD7MJF9"/>
<evidence type="ECO:0000256" key="2">
    <source>
        <dbReference type="ARBA" id="ARBA00023134"/>
    </source>
</evidence>
<feature type="non-terminal residue" evidence="3">
    <location>
        <position position="57"/>
    </location>
</feature>
<protein>
    <submittedName>
        <fullName evidence="3">Uncharacterized protein</fullName>
    </submittedName>
</protein>